<dbReference type="EMBL" id="FQUL01000007">
    <property type="protein sequence ID" value="SHE49077.1"/>
    <property type="molecule type" value="Genomic_DNA"/>
</dbReference>
<evidence type="ECO:0000256" key="8">
    <source>
        <dbReference type="HAMAP-Rule" id="MF_00137"/>
    </source>
</evidence>
<dbReference type="PROSITE" id="PS01058">
    <property type="entry name" value="SAICAR_SYNTHETASE_2"/>
    <property type="match status" value="1"/>
</dbReference>
<comment type="pathway">
    <text evidence="1 8">Purine metabolism; IMP biosynthesis via de novo pathway; 5-amino-1-(5-phospho-D-ribosyl)imidazole-4-carboxamide from 5-amino-1-(5-phospho-D-ribosyl)imidazole-4-carboxylate: step 1/2.</text>
</comment>
<keyword evidence="6 8" id="KW-0067">ATP-binding</keyword>
<evidence type="ECO:0000313" key="10">
    <source>
        <dbReference type="EMBL" id="SHE49077.1"/>
    </source>
</evidence>
<evidence type="ECO:0000259" key="9">
    <source>
        <dbReference type="Pfam" id="PF01259"/>
    </source>
</evidence>
<dbReference type="EC" id="6.3.2.6" evidence="8"/>
<dbReference type="Gene3D" id="3.30.200.20">
    <property type="entry name" value="Phosphorylase Kinase, domain 1"/>
    <property type="match status" value="1"/>
</dbReference>
<name>A0A1M4TXN9_9ACTN</name>
<keyword evidence="5 8" id="KW-0658">Purine biosynthesis</keyword>
<dbReference type="CDD" id="cd01414">
    <property type="entry name" value="SAICAR_synt_Sc"/>
    <property type="match status" value="1"/>
</dbReference>
<dbReference type="InterPro" id="IPR028923">
    <property type="entry name" value="SAICAR_synt/ADE2_N"/>
</dbReference>
<reference evidence="11" key="1">
    <citation type="submission" date="2016-11" db="EMBL/GenBank/DDBJ databases">
        <authorList>
            <person name="Varghese N."/>
            <person name="Submissions S."/>
        </authorList>
    </citation>
    <scope>NUCLEOTIDE SEQUENCE [LARGE SCALE GENOMIC DNA]</scope>
    <source>
        <strain evidence="11">DSM 19514</strain>
    </source>
</reference>
<dbReference type="GO" id="GO:0005524">
    <property type="term" value="F:ATP binding"/>
    <property type="evidence" value="ECO:0007669"/>
    <property type="project" value="UniProtKB-KW"/>
</dbReference>
<evidence type="ECO:0000256" key="5">
    <source>
        <dbReference type="ARBA" id="ARBA00022755"/>
    </source>
</evidence>
<proteinExistence type="inferred from homology"/>
<evidence type="ECO:0000256" key="1">
    <source>
        <dbReference type="ARBA" id="ARBA00004672"/>
    </source>
</evidence>
<dbReference type="AlphaFoldDB" id="A0A1M4TXN9"/>
<evidence type="ECO:0000256" key="2">
    <source>
        <dbReference type="ARBA" id="ARBA00010190"/>
    </source>
</evidence>
<sequence>MLELKNTGKVRDSYVVSSDPSRLVVVATDRISAYDVVMTEGVPRKGRVLTAVSLFWFDALKGKLATQTPVLFDKVDLDAIGLHDEFLGRTTSVRRAEMVPIECVVRGYLAGSAWKEYLRYQSVGDIAMRSGLMLGSKLDRPVFTPTTKEAEGHDLPLSLSQLRARVGTSLACELEEISLFVYGEAMRVAADKGLVIADTKFEFGYIDGKLALCDEVLTPDSSRYWRVESMGLGREPVQLDKQILRDWLSETGWNGAGRPPTLDAKVIEKLSLSYVAIYETLSGLSFTDWPGNYDLRCYLGERTNKYES</sequence>
<evidence type="ECO:0000256" key="6">
    <source>
        <dbReference type="ARBA" id="ARBA00022840"/>
    </source>
</evidence>
<dbReference type="NCBIfam" id="NF010568">
    <property type="entry name" value="PRK13961.1"/>
    <property type="match status" value="1"/>
</dbReference>
<dbReference type="PROSITE" id="PS01057">
    <property type="entry name" value="SAICAR_SYNTHETASE_1"/>
    <property type="match status" value="1"/>
</dbReference>
<evidence type="ECO:0000256" key="7">
    <source>
        <dbReference type="ARBA" id="ARBA00048475"/>
    </source>
</evidence>
<evidence type="ECO:0000256" key="3">
    <source>
        <dbReference type="ARBA" id="ARBA00022598"/>
    </source>
</evidence>
<dbReference type="OrthoDB" id="9801549at2"/>
<keyword evidence="11" id="KW-1185">Reference proteome</keyword>
<dbReference type="SUPFAM" id="SSF56104">
    <property type="entry name" value="SAICAR synthase-like"/>
    <property type="match status" value="1"/>
</dbReference>
<evidence type="ECO:0000313" key="11">
    <source>
        <dbReference type="Proteomes" id="UP000184295"/>
    </source>
</evidence>
<accession>A0A1M4TXN9</accession>
<comment type="similarity">
    <text evidence="2 8">Belongs to the SAICAR synthetase family.</text>
</comment>
<dbReference type="GO" id="GO:0004639">
    <property type="term" value="F:phosphoribosylaminoimidazolesuccinocarboxamide synthase activity"/>
    <property type="evidence" value="ECO:0007669"/>
    <property type="project" value="UniProtKB-UniRule"/>
</dbReference>
<gene>
    <name evidence="8" type="primary">purC</name>
    <name evidence="10" type="ORF">SAMN02745225_00759</name>
</gene>
<dbReference type="PANTHER" id="PTHR43700">
    <property type="entry name" value="PHOSPHORIBOSYLAMINOIMIDAZOLE-SUCCINOCARBOXAMIDE SYNTHASE"/>
    <property type="match status" value="1"/>
</dbReference>
<dbReference type="RefSeq" id="WP_072788885.1">
    <property type="nucleotide sequence ID" value="NZ_FQUL01000007.1"/>
</dbReference>
<keyword evidence="3 8" id="KW-0436">Ligase</keyword>
<comment type="catalytic activity">
    <reaction evidence="7 8">
        <text>5-amino-1-(5-phospho-D-ribosyl)imidazole-4-carboxylate + L-aspartate + ATP = (2S)-2-[5-amino-1-(5-phospho-beta-D-ribosyl)imidazole-4-carboxamido]succinate + ADP + phosphate + 2 H(+)</text>
        <dbReference type="Rhea" id="RHEA:22628"/>
        <dbReference type="ChEBI" id="CHEBI:15378"/>
        <dbReference type="ChEBI" id="CHEBI:29991"/>
        <dbReference type="ChEBI" id="CHEBI:30616"/>
        <dbReference type="ChEBI" id="CHEBI:43474"/>
        <dbReference type="ChEBI" id="CHEBI:58443"/>
        <dbReference type="ChEBI" id="CHEBI:77657"/>
        <dbReference type="ChEBI" id="CHEBI:456216"/>
        <dbReference type="EC" id="6.3.2.6"/>
    </reaction>
</comment>
<organism evidence="10 11">
    <name type="scientific">Ferrithrix thermotolerans DSM 19514</name>
    <dbReference type="NCBI Taxonomy" id="1121881"/>
    <lineage>
        <taxon>Bacteria</taxon>
        <taxon>Bacillati</taxon>
        <taxon>Actinomycetota</taxon>
        <taxon>Acidimicrobiia</taxon>
        <taxon>Acidimicrobiales</taxon>
        <taxon>Acidimicrobiaceae</taxon>
        <taxon>Ferrithrix</taxon>
    </lineage>
</organism>
<dbReference type="InterPro" id="IPR018236">
    <property type="entry name" value="SAICAR_synthetase_CS"/>
</dbReference>
<dbReference type="Pfam" id="PF01259">
    <property type="entry name" value="SAICAR_synt"/>
    <property type="match status" value="1"/>
</dbReference>
<dbReference type="PROSITE" id="PS50096">
    <property type="entry name" value="IQ"/>
    <property type="match status" value="1"/>
</dbReference>
<feature type="domain" description="SAICAR synthetase/ADE2 N-terminal" evidence="9">
    <location>
        <begin position="6"/>
        <end position="254"/>
    </location>
</feature>
<dbReference type="GO" id="GO:0005737">
    <property type="term" value="C:cytoplasm"/>
    <property type="evidence" value="ECO:0007669"/>
    <property type="project" value="TreeGrafter"/>
</dbReference>
<dbReference type="HAMAP" id="MF_00137">
    <property type="entry name" value="SAICAR_synth"/>
    <property type="match status" value="1"/>
</dbReference>
<dbReference type="Gene3D" id="3.30.470.20">
    <property type="entry name" value="ATP-grasp fold, B domain"/>
    <property type="match status" value="1"/>
</dbReference>
<protein>
    <recommendedName>
        <fullName evidence="8">Phosphoribosylaminoimidazole-succinocarboxamide synthase</fullName>
        <ecNumber evidence="8">6.3.2.6</ecNumber>
    </recommendedName>
    <alternativeName>
        <fullName evidence="8">SAICAR synthetase</fullName>
    </alternativeName>
</protein>
<dbReference type="GO" id="GO:0006189">
    <property type="term" value="P:'de novo' IMP biosynthetic process"/>
    <property type="evidence" value="ECO:0007669"/>
    <property type="project" value="UniProtKB-UniRule"/>
</dbReference>
<keyword evidence="4 8" id="KW-0547">Nucleotide-binding</keyword>
<dbReference type="PANTHER" id="PTHR43700:SF1">
    <property type="entry name" value="PHOSPHORIBOSYLAMINOIMIDAZOLE-SUCCINOCARBOXAMIDE SYNTHASE"/>
    <property type="match status" value="1"/>
</dbReference>
<evidence type="ECO:0000256" key="4">
    <source>
        <dbReference type="ARBA" id="ARBA00022741"/>
    </source>
</evidence>
<dbReference type="STRING" id="1121881.SAMN02745225_00759"/>
<dbReference type="UniPathway" id="UPA00074">
    <property type="reaction ID" value="UER00131"/>
</dbReference>
<dbReference type="Proteomes" id="UP000184295">
    <property type="component" value="Unassembled WGS sequence"/>
</dbReference>